<dbReference type="SUPFAM" id="SSF100950">
    <property type="entry name" value="NagB/RpiA/CoA transferase-like"/>
    <property type="match status" value="1"/>
</dbReference>
<dbReference type="RefSeq" id="WP_204608080.1">
    <property type="nucleotide sequence ID" value="NZ_BAAAJX010000006.1"/>
</dbReference>
<dbReference type="GO" id="GO:0003677">
    <property type="term" value="F:DNA binding"/>
    <property type="evidence" value="ECO:0007669"/>
    <property type="project" value="UniProtKB-KW"/>
</dbReference>
<dbReference type="InterPro" id="IPR001034">
    <property type="entry name" value="DeoR_HTH"/>
</dbReference>
<dbReference type="Pfam" id="PF00455">
    <property type="entry name" value="DeoRC"/>
    <property type="match status" value="1"/>
</dbReference>
<dbReference type="Gene3D" id="1.10.10.10">
    <property type="entry name" value="Winged helix-like DNA-binding domain superfamily/Winged helix DNA-binding domain"/>
    <property type="match status" value="1"/>
</dbReference>
<organism evidence="7 8">
    <name type="scientific">Curtobacterium herbarum</name>
    <dbReference type="NCBI Taxonomy" id="150122"/>
    <lineage>
        <taxon>Bacteria</taxon>
        <taxon>Bacillati</taxon>
        <taxon>Actinomycetota</taxon>
        <taxon>Actinomycetes</taxon>
        <taxon>Micrococcales</taxon>
        <taxon>Microbacteriaceae</taxon>
        <taxon>Curtobacterium</taxon>
    </lineage>
</organism>
<protein>
    <recommendedName>
        <fullName evidence="1">Lactose phosphotransferase system repressor</fullName>
    </recommendedName>
</protein>
<keyword evidence="3" id="KW-0805">Transcription regulation</keyword>
<comment type="function">
    <text evidence="5">Repressor of the lactose catabolism operon. Galactose-6-phosphate is the inducer.</text>
</comment>
<sequence length="263" mass="27396">MLAAERHEWLLAELERNGRLVAKDAAVRLGVTEDSVRRDLRTLADAGRLQRVYGGALPVSPAIRGHADRTAIAPDSKQRVAQAAVRLLPDGATLLLDAGTTALEVARALPADARLTVMTPGPLVAVALAEHPHVEIVLIGGSLSRHSMVTTGPLAAEALRRVRADFCFLGVTGVHPEAGLTTGSMDDAAMKRAMAAQASDTYVLASSEKIGAASAFPVLDFAEVTGLVLDPDLPLDETVAAALTRAGARFPGGTVEVQAARPV</sequence>
<dbReference type="InterPro" id="IPR050313">
    <property type="entry name" value="Carb_Metab_HTH_regulators"/>
</dbReference>
<dbReference type="Proteomes" id="UP001501742">
    <property type="component" value="Unassembled WGS sequence"/>
</dbReference>
<dbReference type="SUPFAM" id="SSF46785">
    <property type="entry name" value="Winged helix' DNA-binding domain"/>
    <property type="match status" value="1"/>
</dbReference>
<evidence type="ECO:0000256" key="2">
    <source>
        <dbReference type="ARBA" id="ARBA00022491"/>
    </source>
</evidence>
<feature type="domain" description="HTH deoR-type" evidence="6">
    <location>
        <begin position="3"/>
        <end position="58"/>
    </location>
</feature>
<evidence type="ECO:0000313" key="8">
    <source>
        <dbReference type="Proteomes" id="UP001501742"/>
    </source>
</evidence>
<comment type="caution">
    <text evidence="7">The sequence shown here is derived from an EMBL/GenBank/DDBJ whole genome shotgun (WGS) entry which is preliminary data.</text>
</comment>
<keyword evidence="4" id="KW-0804">Transcription</keyword>
<proteinExistence type="predicted"/>
<dbReference type="SMART" id="SM01134">
    <property type="entry name" value="DeoRC"/>
    <property type="match status" value="1"/>
</dbReference>
<accession>A0ABP4K5N7</accession>
<evidence type="ECO:0000256" key="3">
    <source>
        <dbReference type="ARBA" id="ARBA00023015"/>
    </source>
</evidence>
<gene>
    <name evidence="7" type="ORF">GCM10009627_17990</name>
</gene>
<dbReference type="InterPro" id="IPR014036">
    <property type="entry name" value="DeoR-like_C"/>
</dbReference>
<evidence type="ECO:0000313" key="7">
    <source>
        <dbReference type="EMBL" id="GAA1493453.1"/>
    </source>
</evidence>
<evidence type="ECO:0000259" key="6">
    <source>
        <dbReference type="PROSITE" id="PS51000"/>
    </source>
</evidence>
<dbReference type="InterPro" id="IPR037171">
    <property type="entry name" value="NagB/RpiA_transferase-like"/>
</dbReference>
<dbReference type="PRINTS" id="PR00037">
    <property type="entry name" value="HTHLACR"/>
</dbReference>
<dbReference type="PANTHER" id="PTHR30363:SF4">
    <property type="entry name" value="GLYCEROL-3-PHOSPHATE REGULON REPRESSOR"/>
    <property type="match status" value="1"/>
</dbReference>
<dbReference type="EMBL" id="BAAAJX010000006">
    <property type="protein sequence ID" value="GAA1493453.1"/>
    <property type="molecule type" value="Genomic_DNA"/>
</dbReference>
<evidence type="ECO:0000256" key="5">
    <source>
        <dbReference type="ARBA" id="ARBA00024937"/>
    </source>
</evidence>
<dbReference type="InterPro" id="IPR036388">
    <property type="entry name" value="WH-like_DNA-bd_sf"/>
</dbReference>
<reference evidence="8" key="1">
    <citation type="journal article" date="2019" name="Int. J. Syst. Evol. Microbiol.">
        <title>The Global Catalogue of Microorganisms (GCM) 10K type strain sequencing project: providing services to taxonomists for standard genome sequencing and annotation.</title>
        <authorList>
            <consortium name="The Broad Institute Genomics Platform"/>
            <consortium name="The Broad Institute Genome Sequencing Center for Infectious Disease"/>
            <person name="Wu L."/>
            <person name="Ma J."/>
        </authorList>
    </citation>
    <scope>NUCLEOTIDE SEQUENCE [LARGE SCALE GENOMIC DNA]</scope>
    <source>
        <strain evidence="8">JCM 12140</strain>
    </source>
</reference>
<evidence type="ECO:0000256" key="1">
    <source>
        <dbReference type="ARBA" id="ARBA00021390"/>
    </source>
</evidence>
<keyword evidence="8" id="KW-1185">Reference proteome</keyword>
<dbReference type="PROSITE" id="PS51000">
    <property type="entry name" value="HTH_DEOR_2"/>
    <property type="match status" value="1"/>
</dbReference>
<name>A0ABP4K5N7_9MICO</name>
<keyword evidence="2" id="KW-0678">Repressor</keyword>
<dbReference type="PANTHER" id="PTHR30363">
    <property type="entry name" value="HTH-TYPE TRANSCRIPTIONAL REGULATOR SRLR-RELATED"/>
    <property type="match status" value="1"/>
</dbReference>
<dbReference type="Pfam" id="PF08220">
    <property type="entry name" value="HTH_DeoR"/>
    <property type="match status" value="1"/>
</dbReference>
<evidence type="ECO:0000256" key="4">
    <source>
        <dbReference type="ARBA" id="ARBA00023163"/>
    </source>
</evidence>
<dbReference type="Gene3D" id="3.40.50.1360">
    <property type="match status" value="1"/>
</dbReference>
<dbReference type="SMART" id="SM00420">
    <property type="entry name" value="HTH_DEOR"/>
    <property type="match status" value="1"/>
</dbReference>
<keyword evidence="7" id="KW-0238">DNA-binding</keyword>
<dbReference type="InterPro" id="IPR036390">
    <property type="entry name" value="WH_DNA-bd_sf"/>
</dbReference>